<dbReference type="CDD" id="cd06225">
    <property type="entry name" value="HAMP"/>
    <property type="match status" value="1"/>
</dbReference>
<keyword evidence="2" id="KW-1003">Cell membrane</keyword>
<comment type="subcellular location">
    <subcellularLocation>
        <location evidence="1">Cell membrane</location>
    </subcellularLocation>
</comment>
<dbReference type="CDD" id="cd11386">
    <property type="entry name" value="MCP_signal"/>
    <property type="match status" value="1"/>
</dbReference>
<dbReference type="InterPro" id="IPR004090">
    <property type="entry name" value="Chemotax_Me-accpt_rcpt"/>
</dbReference>
<dbReference type="PANTHER" id="PTHR32089">
    <property type="entry name" value="METHYL-ACCEPTING CHEMOTAXIS PROTEIN MCPB"/>
    <property type="match status" value="1"/>
</dbReference>
<proteinExistence type="inferred from homology"/>
<dbReference type="HOGENOM" id="CLU_000445_107_27_9"/>
<evidence type="ECO:0000256" key="1">
    <source>
        <dbReference type="ARBA" id="ARBA00004236"/>
    </source>
</evidence>
<dbReference type="EMBL" id="LN483074">
    <property type="protein sequence ID" value="CEA01536.1"/>
    <property type="molecule type" value="Genomic_DNA"/>
</dbReference>
<evidence type="ECO:0000259" key="9">
    <source>
        <dbReference type="PROSITE" id="PS50885"/>
    </source>
</evidence>
<evidence type="ECO:0000259" key="8">
    <source>
        <dbReference type="PROSITE" id="PS50111"/>
    </source>
</evidence>
<evidence type="ECO:0000256" key="3">
    <source>
        <dbReference type="ARBA" id="ARBA00023136"/>
    </source>
</evidence>
<keyword evidence="7" id="KW-1133">Transmembrane helix</keyword>
<evidence type="ECO:0000256" key="2">
    <source>
        <dbReference type="ARBA" id="ARBA00022475"/>
    </source>
</evidence>
<feature type="transmembrane region" description="Helical" evidence="7">
    <location>
        <begin position="154"/>
        <end position="177"/>
    </location>
</feature>
<sequence>MKLLQYVQVKDKLVVLMFICVISNVLLGIFSMDYLRKMSWQATATYDQALLPLIWLTELEDMPIGDETAEPTEQLTKLKAVALDNKLPLLIKNYEQGYEALQQLIATSEQSAAWHEQVYMPEYHTLQALLSEMRTHIITAANTKRTVYERDIQFGYKLLGTVSLAVIILVVAMSIIATRAVHIPTQELKKLLKRAEQGDFTAMATYSARDELGEVMLSYNQMVTQVQGLLSTVQRSVTEVTAIADTVAQTTSTTVDSTQQITTHMTHIAQSTQQSTLQLAANEASLQEVAQGITQITTRMHQLAEFAESTLQEAQQGEVIVAHNIKQMKSIQQSAEKSHGAVQAMANRSLDIEKIVDAITTLAEQTNLLALNAAIEAAHAGEHGKGFAIVAEEVRHLAEKSIASTKLITGIVRDIQRESADAVVMMHEVVDAAEQGVSVTTHTAQKFGDIFTQVEDIKPHVVEVSQTLEEILHHTAQVATAATTLTSFSQDNARYVEDVEQLTTTQMQQMQQLYQQAGTIAKVSKQLHQAAAKFATKV</sequence>
<dbReference type="GO" id="GO:0004888">
    <property type="term" value="F:transmembrane signaling receptor activity"/>
    <property type="evidence" value="ECO:0007669"/>
    <property type="project" value="InterPro"/>
</dbReference>
<dbReference type="Pfam" id="PF00672">
    <property type="entry name" value="HAMP"/>
    <property type="match status" value="1"/>
</dbReference>
<comment type="similarity">
    <text evidence="5">Belongs to the methyl-accepting chemotaxis (MCP) protein family.</text>
</comment>
<dbReference type="GO" id="GO:0007165">
    <property type="term" value="P:signal transduction"/>
    <property type="evidence" value="ECO:0007669"/>
    <property type="project" value="UniProtKB-KW"/>
</dbReference>
<keyword evidence="7" id="KW-0812">Transmembrane</keyword>
<reference evidence="10" key="1">
    <citation type="submission" date="2014-07" db="EMBL/GenBank/DDBJ databases">
        <authorList>
            <person name="Urmite Genomes Urmite Genomes"/>
        </authorList>
    </citation>
    <scope>NUCLEOTIDE SEQUENCE</scope>
    <source>
        <strain evidence="10">13S34_air</strain>
    </source>
</reference>
<dbReference type="Pfam" id="PF00015">
    <property type="entry name" value="MCPsignal"/>
    <property type="match status" value="1"/>
</dbReference>
<dbReference type="PRINTS" id="PR00260">
    <property type="entry name" value="CHEMTRNSDUCR"/>
</dbReference>
<dbReference type="PATRIC" id="fig|1461583.4.peg.903"/>
<dbReference type="GO" id="GO:0006935">
    <property type="term" value="P:chemotaxis"/>
    <property type="evidence" value="ECO:0007669"/>
    <property type="project" value="InterPro"/>
</dbReference>
<dbReference type="SUPFAM" id="SSF58104">
    <property type="entry name" value="Methyl-accepting chemotaxis protein (MCP) signaling domain"/>
    <property type="match status" value="1"/>
</dbReference>
<feature type="domain" description="Methyl-accepting transducer" evidence="8">
    <location>
        <begin position="250"/>
        <end position="486"/>
    </location>
</feature>
<dbReference type="PANTHER" id="PTHR32089:SF112">
    <property type="entry name" value="LYSOZYME-LIKE PROTEIN-RELATED"/>
    <property type="match status" value="1"/>
</dbReference>
<feature type="transmembrane region" description="Helical" evidence="7">
    <location>
        <begin position="12"/>
        <end position="30"/>
    </location>
</feature>
<evidence type="ECO:0000313" key="10">
    <source>
        <dbReference type="EMBL" id="CEA01536.1"/>
    </source>
</evidence>
<accession>A0A078MA26</accession>
<protein>
    <submittedName>
        <fullName evidence="10">Methyl-accepting chemotaxis protein McpB</fullName>
    </submittedName>
</protein>
<evidence type="ECO:0000256" key="4">
    <source>
        <dbReference type="ARBA" id="ARBA00023224"/>
    </source>
</evidence>
<gene>
    <name evidence="10" type="primary">mcpB_1</name>
    <name evidence="10" type="ORF">BN1050_00942</name>
</gene>
<keyword evidence="4 6" id="KW-0807">Transducer</keyword>
<dbReference type="PROSITE" id="PS50885">
    <property type="entry name" value="HAMP"/>
    <property type="match status" value="1"/>
</dbReference>
<dbReference type="Gene3D" id="6.10.340.10">
    <property type="match status" value="1"/>
</dbReference>
<organism evidence="10">
    <name type="scientific">Metalysinibacillus saudimassiliensis</name>
    <dbReference type="NCBI Taxonomy" id="1461583"/>
    <lineage>
        <taxon>Bacteria</taxon>
        <taxon>Bacillati</taxon>
        <taxon>Bacillota</taxon>
        <taxon>Bacilli</taxon>
        <taxon>Bacillales</taxon>
        <taxon>Caryophanaceae</taxon>
        <taxon>Metalysinibacillus</taxon>
    </lineage>
</organism>
<name>A0A078MA26_9BACL</name>
<dbReference type="InterPro" id="IPR003660">
    <property type="entry name" value="HAMP_dom"/>
</dbReference>
<evidence type="ECO:0000256" key="5">
    <source>
        <dbReference type="ARBA" id="ARBA00029447"/>
    </source>
</evidence>
<keyword evidence="3 7" id="KW-0472">Membrane</keyword>
<dbReference type="AlphaFoldDB" id="A0A078MA26"/>
<evidence type="ECO:0000256" key="6">
    <source>
        <dbReference type="PROSITE-ProRule" id="PRU00284"/>
    </source>
</evidence>
<evidence type="ECO:0000256" key="7">
    <source>
        <dbReference type="SAM" id="Phobius"/>
    </source>
</evidence>
<dbReference type="SMART" id="SM00283">
    <property type="entry name" value="MA"/>
    <property type="match status" value="1"/>
</dbReference>
<dbReference type="Gene3D" id="1.10.287.950">
    <property type="entry name" value="Methyl-accepting chemotaxis protein"/>
    <property type="match status" value="1"/>
</dbReference>
<dbReference type="GO" id="GO:0005886">
    <property type="term" value="C:plasma membrane"/>
    <property type="evidence" value="ECO:0007669"/>
    <property type="project" value="UniProtKB-SubCell"/>
</dbReference>
<feature type="domain" description="HAMP" evidence="9">
    <location>
        <begin position="179"/>
        <end position="231"/>
    </location>
</feature>
<dbReference type="InterPro" id="IPR004089">
    <property type="entry name" value="MCPsignal_dom"/>
</dbReference>
<dbReference type="PROSITE" id="PS50111">
    <property type="entry name" value="CHEMOTAXIS_TRANSDUC_2"/>
    <property type="match status" value="1"/>
</dbReference>